<gene>
    <name evidence="2" type="ORF">G4G51_004811</name>
</gene>
<name>A0A732D6K3_SALDU</name>
<accession>A0A732D6K3</accession>
<reference evidence="2" key="1">
    <citation type="journal article" date="2018" name="Genome Biol.">
        <title>SKESA: strategic k-mer extension for scrupulous assemblies.</title>
        <authorList>
            <person name="Souvorov A."/>
            <person name="Agarwala R."/>
            <person name="Lipman D.J."/>
        </authorList>
    </citation>
    <scope>NUCLEOTIDE SEQUENCE</scope>
    <source>
        <strain evidence="2">10-1049</strain>
    </source>
</reference>
<protein>
    <submittedName>
        <fullName evidence="2">Uncharacterized protein</fullName>
    </submittedName>
</protein>
<dbReference type="EMBL" id="DAASCL010000111">
    <property type="protein sequence ID" value="HAE4980133.1"/>
    <property type="molecule type" value="Genomic_DNA"/>
</dbReference>
<dbReference type="AlphaFoldDB" id="A0A732D6K3"/>
<keyword evidence="1" id="KW-0812">Transmembrane</keyword>
<evidence type="ECO:0000256" key="1">
    <source>
        <dbReference type="SAM" id="Phobius"/>
    </source>
</evidence>
<sequence length="46" mass="5243">MTEQERFKNELKKITKTQWTIIICSIAMIATTGVYNIAQSINQLIG</sequence>
<reference evidence="2" key="2">
    <citation type="submission" date="2018-07" db="EMBL/GenBank/DDBJ databases">
        <authorList>
            <consortium name="NCBI Pathogen Detection Project"/>
        </authorList>
    </citation>
    <scope>NUCLEOTIDE SEQUENCE</scope>
    <source>
        <strain evidence="2">10-1049</strain>
    </source>
</reference>
<feature type="transmembrane region" description="Helical" evidence="1">
    <location>
        <begin position="20"/>
        <end position="38"/>
    </location>
</feature>
<evidence type="ECO:0000313" key="2">
    <source>
        <dbReference type="EMBL" id="HAE4980133.1"/>
    </source>
</evidence>
<proteinExistence type="predicted"/>
<organism evidence="2">
    <name type="scientific">Salmonella dublin</name>
    <dbReference type="NCBI Taxonomy" id="98360"/>
    <lineage>
        <taxon>Bacteria</taxon>
        <taxon>Pseudomonadati</taxon>
        <taxon>Pseudomonadota</taxon>
        <taxon>Gammaproteobacteria</taxon>
        <taxon>Enterobacterales</taxon>
        <taxon>Enterobacteriaceae</taxon>
        <taxon>Salmonella</taxon>
    </lineage>
</organism>
<keyword evidence="1" id="KW-1133">Transmembrane helix</keyword>
<comment type="caution">
    <text evidence="2">The sequence shown here is derived from an EMBL/GenBank/DDBJ whole genome shotgun (WGS) entry which is preliminary data.</text>
</comment>
<keyword evidence="1" id="KW-0472">Membrane</keyword>